<dbReference type="EMBL" id="BAABJJ010000007">
    <property type="protein sequence ID" value="GAA4935090.1"/>
    <property type="molecule type" value="Genomic_DNA"/>
</dbReference>
<sequence>MPDFVNMQRPENYSYLQDQGLEKNMEKILNVSDKPTEERVHDIYDKIEK</sequence>
<name>A0ABP9GA70_9FLAO</name>
<reference evidence="2" key="1">
    <citation type="journal article" date="2019" name="Int. J. Syst. Evol. Microbiol.">
        <title>The Global Catalogue of Microorganisms (GCM) 10K type strain sequencing project: providing services to taxonomists for standard genome sequencing and annotation.</title>
        <authorList>
            <consortium name="The Broad Institute Genomics Platform"/>
            <consortium name="The Broad Institute Genome Sequencing Center for Infectious Disease"/>
            <person name="Wu L."/>
            <person name="Ma J."/>
        </authorList>
    </citation>
    <scope>NUCLEOTIDE SEQUENCE [LARGE SCALE GENOMIC DNA]</scope>
    <source>
        <strain evidence="2">JCM 18285</strain>
    </source>
</reference>
<dbReference type="RefSeq" id="WP_345189913.1">
    <property type="nucleotide sequence ID" value="NZ_BAABJJ010000007.1"/>
</dbReference>
<protein>
    <submittedName>
        <fullName evidence="1">Uncharacterized protein</fullName>
    </submittedName>
</protein>
<organism evidence="1 2">
    <name type="scientific">Algibacter agarivorans</name>
    <dbReference type="NCBI Taxonomy" id="1109741"/>
    <lineage>
        <taxon>Bacteria</taxon>
        <taxon>Pseudomonadati</taxon>
        <taxon>Bacteroidota</taxon>
        <taxon>Flavobacteriia</taxon>
        <taxon>Flavobacteriales</taxon>
        <taxon>Flavobacteriaceae</taxon>
        <taxon>Algibacter</taxon>
    </lineage>
</organism>
<comment type="caution">
    <text evidence="1">The sequence shown here is derived from an EMBL/GenBank/DDBJ whole genome shotgun (WGS) entry which is preliminary data.</text>
</comment>
<proteinExistence type="predicted"/>
<evidence type="ECO:0000313" key="1">
    <source>
        <dbReference type="EMBL" id="GAA4935090.1"/>
    </source>
</evidence>
<keyword evidence="2" id="KW-1185">Reference proteome</keyword>
<dbReference type="Proteomes" id="UP001501302">
    <property type="component" value="Unassembled WGS sequence"/>
</dbReference>
<accession>A0ABP9GA70</accession>
<gene>
    <name evidence="1" type="ORF">GCM10023314_04270</name>
</gene>
<evidence type="ECO:0000313" key="2">
    <source>
        <dbReference type="Proteomes" id="UP001501302"/>
    </source>
</evidence>